<reference evidence="2 3" key="1">
    <citation type="submission" date="2017-08" db="EMBL/GenBank/DDBJ databases">
        <title>Multipartite genome sequences of Sinorhizobium species nodulating soybeans.</title>
        <authorList>
            <person name="Tian C.F."/>
        </authorList>
    </citation>
    <scope>NUCLEOTIDE SEQUENCE [LARGE SCALE GENOMIC DNA]</scope>
    <source>
        <strain evidence="2 3">CCBAU 05684</strain>
        <plasmid evidence="3">psj05684b</plasmid>
    </source>
</reference>
<feature type="compositionally biased region" description="Low complexity" evidence="1">
    <location>
        <begin position="323"/>
        <end position="362"/>
    </location>
</feature>
<evidence type="ECO:0008006" key="4">
    <source>
        <dbReference type="Google" id="ProtNLM"/>
    </source>
</evidence>
<evidence type="ECO:0000313" key="3">
    <source>
        <dbReference type="Proteomes" id="UP000217211"/>
    </source>
</evidence>
<dbReference type="InterPro" id="IPR006626">
    <property type="entry name" value="PbH1"/>
</dbReference>
<dbReference type="KEGG" id="esj:SJ05684_b49970"/>
<protein>
    <recommendedName>
        <fullName evidence="4">Right handed beta helix domain-containing protein</fullName>
    </recommendedName>
</protein>
<evidence type="ECO:0000313" key="2">
    <source>
        <dbReference type="EMBL" id="ASY65979.1"/>
    </source>
</evidence>
<keyword evidence="3" id="KW-1185">Reference proteome</keyword>
<evidence type="ECO:0000256" key="1">
    <source>
        <dbReference type="SAM" id="MobiDB-lite"/>
    </source>
</evidence>
<dbReference type="RefSeq" id="WP_095694342.1">
    <property type="nucleotide sequence ID" value="NZ_CP023068.1"/>
</dbReference>
<dbReference type="AlphaFoldDB" id="A0A249PKZ2"/>
<organism evidence="2 3">
    <name type="scientific">Sinorhizobium sojae CCBAU 05684</name>
    <dbReference type="NCBI Taxonomy" id="716928"/>
    <lineage>
        <taxon>Bacteria</taxon>
        <taxon>Pseudomonadati</taxon>
        <taxon>Pseudomonadota</taxon>
        <taxon>Alphaproteobacteria</taxon>
        <taxon>Hyphomicrobiales</taxon>
        <taxon>Rhizobiaceae</taxon>
        <taxon>Sinorhizobium/Ensifer group</taxon>
        <taxon>Sinorhizobium</taxon>
    </lineage>
</organism>
<dbReference type="STRING" id="716928.GCA_000261485_05000"/>
<feature type="region of interest" description="Disordered" evidence="1">
    <location>
        <begin position="300"/>
        <end position="372"/>
    </location>
</feature>
<name>A0A249PKZ2_9HYPH</name>
<dbReference type="InterPro" id="IPR011050">
    <property type="entry name" value="Pectin_lyase_fold/virulence"/>
</dbReference>
<dbReference type="EMBL" id="CP023068">
    <property type="protein sequence ID" value="ASY65979.1"/>
    <property type="molecule type" value="Genomic_DNA"/>
</dbReference>
<geneLocation type="plasmid" evidence="3">
    <name>psj05684b</name>
</geneLocation>
<dbReference type="Proteomes" id="UP000217211">
    <property type="component" value="Plasmid pSJ05684b"/>
</dbReference>
<sequence length="480" mass="48677">MIENLEVNGNIVIEASNVTLKNIKLNSDTPWHAIYVTEGATGFTLMDSEIDGGGTTVNGVLGDGTFLRNNIHNVDNGINVTGASLIQDNYIHSLQGGPDAHYDGIEINGGSDIQILHNTVVNDHAQTSAIMLDNYFSGLSNIKVDGNYLVGGGYTVYLDDRFGGGTVDDASISITNNQIGGGYAGDFALYGNTPVMSGNVGLGETAPDAVADTAAPETGADTSAPDAGVVATAPDAVADTSTPDTSVVATAPDAIADTGTPDAGTVTTAPDTVADTAAPETGADTGTPDAGVVATAPDAVADTSTPDAGVVTTAPDTIADTSTPDAGTVTTAPDAVADTSTPDTGVVTTPPDTVADDVLPTTSDDVVSGGAGNDMANAGSGLGRFFDGAWADKFLSHENHGKTGGAHHFTKSDLSDFGTLDFSAFRDGAKAFDANDRLMSDASHKTHHFDSDGYGAPSEVLTALFDDDGHMPSASDFLFF</sequence>
<dbReference type="SMART" id="SM00710">
    <property type="entry name" value="PbH1"/>
    <property type="match status" value="4"/>
</dbReference>
<accession>A0A249PKZ2</accession>
<proteinExistence type="predicted"/>
<keyword evidence="2" id="KW-0614">Plasmid</keyword>
<dbReference type="SUPFAM" id="SSF51126">
    <property type="entry name" value="Pectin lyase-like"/>
    <property type="match status" value="1"/>
</dbReference>
<gene>
    <name evidence="2" type="ORF">SJ05684_b49970</name>
</gene>